<dbReference type="Proteomes" id="UP000179807">
    <property type="component" value="Unassembled WGS sequence"/>
</dbReference>
<evidence type="ECO:0000313" key="1">
    <source>
        <dbReference type="EMBL" id="OHT09462.1"/>
    </source>
</evidence>
<organism evidence="1 2">
    <name type="scientific">Tritrichomonas foetus</name>
    <dbReference type="NCBI Taxonomy" id="1144522"/>
    <lineage>
        <taxon>Eukaryota</taxon>
        <taxon>Metamonada</taxon>
        <taxon>Parabasalia</taxon>
        <taxon>Tritrichomonadida</taxon>
        <taxon>Tritrichomonadidae</taxon>
        <taxon>Tritrichomonas</taxon>
    </lineage>
</organism>
<evidence type="ECO:0000313" key="2">
    <source>
        <dbReference type="Proteomes" id="UP000179807"/>
    </source>
</evidence>
<dbReference type="AlphaFoldDB" id="A0A1J4KIE7"/>
<reference evidence="1" key="1">
    <citation type="submission" date="2016-10" db="EMBL/GenBank/DDBJ databases">
        <authorList>
            <person name="Benchimol M."/>
            <person name="Almeida L.G."/>
            <person name="Vasconcelos A.T."/>
            <person name="Perreira-Neves A."/>
            <person name="Rosa I.A."/>
            <person name="Tasca T."/>
            <person name="Bogo M.R."/>
            <person name="de Souza W."/>
        </authorList>
    </citation>
    <scope>NUCLEOTIDE SEQUENCE [LARGE SCALE GENOMIC DNA]</scope>
    <source>
        <strain evidence="1">K</strain>
    </source>
</reference>
<name>A0A1J4KIE7_9EUKA</name>
<proteinExistence type="predicted"/>
<accession>A0A1J4KIE7</accession>
<sequence>MKKISSICIYNLLVMNFYKLDHELIYKAFLDSGLDTSWFLFASLGFCIDRPYSHLYICYKYWILLDFFQNDHIYYVRHGEKCGVVGGCDDATCLLNCYICSCGLAYHHFWNYISFDLFQHIFRLLVDFWSCHHLSPCCVHVLCLLSLCSGNFL</sequence>
<protein>
    <submittedName>
        <fullName evidence="1">Uncharacterized protein</fullName>
    </submittedName>
</protein>
<dbReference type="RefSeq" id="XP_068362598.1">
    <property type="nucleotide sequence ID" value="XM_068491958.1"/>
</dbReference>
<comment type="caution">
    <text evidence="1">The sequence shown here is derived from an EMBL/GenBank/DDBJ whole genome shotgun (WGS) entry which is preliminary data.</text>
</comment>
<keyword evidence="2" id="KW-1185">Reference proteome</keyword>
<gene>
    <name evidence="1" type="ORF">TRFO_04532</name>
</gene>
<dbReference type="VEuPathDB" id="TrichDB:TRFO_04532"/>
<dbReference type="EMBL" id="MLAK01000638">
    <property type="protein sequence ID" value="OHT09462.1"/>
    <property type="molecule type" value="Genomic_DNA"/>
</dbReference>
<dbReference type="GeneID" id="94826662"/>